<gene>
    <name evidence="1" type="ORF">B5D82_17755</name>
</gene>
<evidence type="ECO:0000313" key="2">
    <source>
        <dbReference type="Proteomes" id="UP000202259"/>
    </source>
</evidence>
<accession>A0A222GC35</accession>
<reference evidence="1 2" key="1">
    <citation type="submission" date="2017-08" db="EMBL/GenBank/DDBJ databases">
        <title>Complete genome of Colwellia sp. NB097-1, a psychrophile bacterium ioslated from Bering Sea.</title>
        <authorList>
            <person name="Chen X."/>
        </authorList>
    </citation>
    <scope>NUCLEOTIDE SEQUENCE [LARGE SCALE GENOMIC DNA]</scope>
    <source>
        <strain evidence="1 2">NB097-1</strain>
    </source>
</reference>
<dbReference type="EMBL" id="CP020465">
    <property type="protein sequence ID" value="ASP49455.1"/>
    <property type="molecule type" value="Genomic_DNA"/>
</dbReference>
<evidence type="ECO:0000313" key="1">
    <source>
        <dbReference type="EMBL" id="ASP49455.1"/>
    </source>
</evidence>
<dbReference type="RefSeq" id="WP_081153464.1">
    <property type="nucleotide sequence ID" value="NZ_CP020465.1"/>
</dbReference>
<organism evidence="1 2">
    <name type="scientific">Cognaticolwellia beringensis</name>
    <dbReference type="NCBI Taxonomy" id="1967665"/>
    <lineage>
        <taxon>Bacteria</taxon>
        <taxon>Pseudomonadati</taxon>
        <taxon>Pseudomonadota</taxon>
        <taxon>Gammaproteobacteria</taxon>
        <taxon>Alteromonadales</taxon>
        <taxon>Colwelliaceae</taxon>
        <taxon>Cognaticolwellia</taxon>
    </lineage>
</organism>
<protein>
    <submittedName>
        <fullName evidence="1">Uncharacterized protein</fullName>
    </submittedName>
</protein>
<keyword evidence="2" id="KW-1185">Reference proteome</keyword>
<dbReference type="KEGG" id="cber:B5D82_17755"/>
<dbReference type="AlphaFoldDB" id="A0A222GC35"/>
<name>A0A222GC35_9GAMM</name>
<dbReference type="OrthoDB" id="1493598at2"/>
<dbReference type="Proteomes" id="UP000202259">
    <property type="component" value="Chromosome"/>
</dbReference>
<sequence>MESNFAVFLGWQCKCSKQDALTHLYDSKIYEMREMLGKYFLVGYHCTKLTEEEIDSILANGMELQNGASLVKRIEHLNDKCLISKTVSESLISNNKADDRYRKNMIWFCFFKPFLAGRTGIEGFLRYWGGEALYNSHDIGGDLSDVLLSIGIPCIVKAKVDISSLNNSYYPDSCMIRVFLKNKGHQLENSIDHEGFSTLNIEPTNILEVIKYPSDQFVELTKCNQWEYPLAL</sequence>
<proteinExistence type="predicted"/>